<evidence type="ECO:0000256" key="6">
    <source>
        <dbReference type="PIRSR" id="PIRSR604574-2"/>
    </source>
</evidence>
<sequence length="285" mass="32323">MWMMMMMSRFNRLIQPTMHDAFRGPAFLTKILRQYHSNGIDPTKPLSIINPWVVKEPREATLMSDLSTTREILGPGMILLRNFISVKNQVDLVKLCEKWGLGPGGFYIPRDRNGEKLRLQMMSFGRNWDPVTKYEKPFRSDGSKPPPLPFELISLAESAIQDAQAHLDGLPSMHPDICVVNFYSPVYGRLGLHQDCDESSESLQRGLPVVSMSIGDSAEFLYGHTRDASKLESLYLESGDVLIFGGKSRLIFHGVNRVYPHTSPQEFIDQIALKPGRLNLTFRQI</sequence>
<dbReference type="GO" id="GO:0035516">
    <property type="term" value="F:broad specificity oxidative DNA demethylase activity"/>
    <property type="evidence" value="ECO:0007669"/>
    <property type="project" value="TreeGrafter"/>
</dbReference>
<evidence type="ECO:0000256" key="5">
    <source>
        <dbReference type="ARBA" id="ARBA00023004"/>
    </source>
</evidence>
<proteinExistence type="inferred from homology"/>
<evidence type="ECO:0000256" key="4">
    <source>
        <dbReference type="ARBA" id="ARBA00023002"/>
    </source>
</evidence>
<keyword evidence="5 6" id="KW-0408">Iron</keyword>
<dbReference type="Gene3D" id="2.60.120.590">
    <property type="entry name" value="Alpha-ketoglutarate-dependent dioxygenase AlkB-like"/>
    <property type="match status" value="1"/>
</dbReference>
<dbReference type="EMBL" id="OOIL02005264">
    <property type="protein sequence ID" value="VFQ94326.1"/>
    <property type="molecule type" value="Genomic_DNA"/>
</dbReference>
<name>A0A484N1M1_9ASTE</name>
<dbReference type="Proteomes" id="UP000595140">
    <property type="component" value="Unassembled WGS sequence"/>
</dbReference>
<dbReference type="GO" id="GO:0005737">
    <property type="term" value="C:cytoplasm"/>
    <property type="evidence" value="ECO:0007669"/>
    <property type="project" value="TreeGrafter"/>
</dbReference>
<protein>
    <recommendedName>
        <fullName evidence="7">Fe2OG dioxygenase domain-containing protein</fullName>
    </recommendedName>
</protein>
<evidence type="ECO:0000259" key="7">
    <source>
        <dbReference type="PROSITE" id="PS51471"/>
    </source>
</evidence>
<dbReference type="Pfam" id="PF13532">
    <property type="entry name" value="2OG-FeII_Oxy_2"/>
    <property type="match status" value="1"/>
</dbReference>
<feature type="binding site" evidence="6">
    <location>
        <position position="193"/>
    </location>
    <ligand>
        <name>Fe cation</name>
        <dbReference type="ChEBI" id="CHEBI:24875"/>
        <note>catalytic</note>
    </ligand>
</feature>
<dbReference type="PROSITE" id="PS51471">
    <property type="entry name" value="FE2OG_OXY"/>
    <property type="match status" value="1"/>
</dbReference>
<dbReference type="GO" id="GO:0035515">
    <property type="term" value="F:oxidative RNA demethylase activity"/>
    <property type="evidence" value="ECO:0007669"/>
    <property type="project" value="TreeGrafter"/>
</dbReference>
<evidence type="ECO:0000256" key="3">
    <source>
        <dbReference type="ARBA" id="ARBA00022964"/>
    </source>
</evidence>
<keyword evidence="9" id="KW-1185">Reference proteome</keyword>
<feature type="binding site" evidence="6">
    <location>
        <position position="253"/>
    </location>
    <ligand>
        <name>Fe cation</name>
        <dbReference type="ChEBI" id="CHEBI:24875"/>
        <note>catalytic</note>
    </ligand>
</feature>
<dbReference type="InterPro" id="IPR027450">
    <property type="entry name" value="AlkB-like"/>
</dbReference>
<dbReference type="OrthoDB" id="1286778at2759"/>
<evidence type="ECO:0000313" key="8">
    <source>
        <dbReference type="EMBL" id="VFQ94326.1"/>
    </source>
</evidence>
<keyword evidence="2 6" id="KW-0479">Metal-binding</keyword>
<evidence type="ECO:0000313" key="9">
    <source>
        <dbReference type="Proteomes" id="UP000595140"/>
    </source>
</evidence>
<keyword evidence="4" id="KW-0560">Oxidoreductase</keyword>
<dbReference type="GO" id="GO:0035513">
    <property type="term" value="P:oxidative RNA demethylation"/>
    <property type="evidence" value="ECO:0007669"/>
    <property type="project" value="TreeGrafter"/>
</dbReference>
<dbReference type="SUPFAM" id="SSF51197">
    <property type="entry name" value="Clavaminate synthase-like"/>
    <property type="match status" value="1"/>
</dbReference>
<dbReference type="AlphaFoldDB" id="A0A484N1M1"/>
<feature type="binding site" evidence="6">
    <location>
        <position position="195"/>
    </location>
    <ligand>
        <name>Fe cation</name>
        <dbReference type="ChEBI" id="CHEBI:24875"/>
        <note>catalytic</note>
    </ligand>
</feature>
<accession>A0A484N1M1</accession>
<gene>
    <name evidence="8" type="ORF">CCAM_LOCUS36102</name>
</gene>
<evidence type="ECO:0000256" key="1">
    <source>
        <dbReference type="ARBA" id="ARBA00007879"/>
    </source>
</evidence>
<dbReference type="PANTHER" id="PTHR16557">
    <property type="entry name" value="ALKYLATED DNA REPAIR PROTEIN ALKB-RELATED"/>
    <property type="match status" value="1"/>
</dbReference>
<dbReference type="InterPro" id="IPR037151">
    <property type="entry name" value="AlkB-like_sf"/>
</dbReference>
<keyword evidence="3" id="KW-0223">Dioxygenase</keyword>
<reference evidence="8 9" key="1">
    <citation type="submission" date="2018-04" db="EMBL/GenBank/DDBJ databases">
        <authorList>
            <person name="Vogel A."/>
        </authorList>
    </citation>
    <scope>NUCLEOTIDE SEQUENCE [LARGE SCALE GENOMIC DNA]</scope>
</reference>
<organism evidence="8 9">
    <name type="scientific">Cuscuta campestris</name>
    <dbReference type="NCBI Taxonomy" id="132261"/>
    <lineage>
        <taxon>Eukaryota</taxon>
        <taxon>Viridiplantae</taxon>
        <taxon>Streptophyta</taxon>
        <taxon>Embryophyta</taxon>
        <taxon>Tracheophyta</taxon>
        <taxon>Spermatophyta</taxon>
        <taxon>Magnoliopsida</taxon>
        <taxon>eudicotyledons</taxon>
        <taxon>Gunneridae</taxon>
        <taxon>Pentapetalae</taxon>
        <taxon>asterids</taxon>
        <taxon>lamiids</taxon>
        <taxon>Solanales</taxon>
        <taxon>Convolvulaceae</taxon>
        <taxon>Cuscuteae</taxon>
        <taxon>Cuscuta</taxon>
        <taxon>Cuscuta subgen. Grammica</taxon>
        <taxon>Cuscuta sect. Cleistogrammica</taxon>
    </lineage>
</organism>
<evidence type="ECO:0000256" key="2">
    <source>
        <dbReference type="ARBA" id="ARBA00022723"/>
    </source>
</evidence>
<dbReference type="InterPro" id="IPR005123">
    <property type="entry name" value="Oxoglu/Fe-dep_dioxygenase_dom"/>
</dbReference>
<dbReference type="GO" id="GO:0008198">
    <property type="term" value="F:ferrous iron binding"/>
    <property type="evidence" value="ECO:0007669"/>
    <property type="project" value="TreeGrafter"/>
</dbReference>
<dbReference type="InterPro" id="IPR004574">
    <property type="entry name" value="Alkb"/>
</dbReference>
<dbReference type="PANTHER" id="PTHR16557:SF10">
    <property type="entry name" value="2-OXOGLUTARATE-DEPENDENT DIOXYGENASE FAMILY PROTEIN"/>
    <property type="match status" value="1"/>
</dbReference>
<feature type="domain" description="Fe2OG dioxygenase" evidence="7">
    <location>
        <begin position="174"/>
        <end position="285"/>
    </location>
</feature>
<comment type="similarity">
    <text evidence="1">Belongs to the alkB family.</text>
</comment>
<comment type="cofactor">
    <cofactor evidence="6">
        <name>Fe(2+)</name>
        <dbReference type="ChEBI" id="CHEBI:29033"/>
    </cofactor>
    <text evidence="6">Binds 1 Fe(2+) ion per subunit.</text>
</comment>